<dbReference type="InterPro" id="IPR013123">
    <property type="entry name" value="SpoU_subst-bd"/>
</dbReference>
<dbReference type="CDD" id="cd18103">
    <property type="entry name" value="SpoU-like_RlmB"/>
    <property type="match status" value="1"/>
</dbReference>
<dbReference type="InterPro" id="IPR004441">
    <property type="entry name" value="rRNA_MeTrfase_TrmH"/>
</dbReference>
<dbReference type="NCBIfam" id="TIGR00186">
    <property type="entry name" value="rRNA_methyl_3"/>
    <property type="match status" value="1"/>
</dbReference>
<evidence type="ECO:0000256" key="1">
    <source>
        <dbReference type="ARBA" id="ARBA00007228"/>
    </source>
</evidence>
<dbReference type="InterPro" id="IPR001537">
    <property type="entry name" value="SpoU_MeTrfase"/>
</dbReference>
<dbReference type="Pfam" id="PF00588">
    <property type="entry name" value="SpoU_methylase"/>
    <property type="match status" value="1"/>
</dbReference>
<evidence type="ECO:0000259" key="4">
    <source>
        <dbReference type="SMART" id="SM00967"/>
    </source>
</evidence>
<dbReference type="Pfam" id="PF08032">
    <property type="entry name" value="SpoU_sub_bind"/>
    <property type="match status" value="1"/>
</dbReference>
<evidence type="ECO:0000256" key="3">
    <source>
        <dbReference type="ARBA" id="ARBA00022679"/>
    </source>
</evidence>
<dbReference type="SMART" id="SM00967">
    <property type="entry name" value="SpoU_sub_bind"/>
    <property type="match status" value="1"/>
</dbReference>
<dbReference type="PANTHER" id="PTHR46429:SF1">
    <property type="entry name" value="23S RRNA (GUANOSINE-2'-O-)-METHYLTRANSFERASE RLMB"/>
    <property type="match status" value="1"/>
</dbReference>
<dbReference type="GO" id="GO:0032259">
    <property type="term" value="P:methylation"/>
    <property type="evidence" value="ECO:0007669"/>
    <property type="project" value="UniProtKB-KW"/>
</dbReference>
<sequence>MEDKIYGKNAVLEALKSNIPLNKIYIAKGIHFDNKFNEILNLAKEKGVPIKYVERSVIEKMVGGNSQGVLAIISSVPYREWEDIEKTLDNKSVIVVLDHIQDPHNLGAIARTSEFAGVSAIVIPKARSAGVTSASFKASAGALSYIPVVRVSNIANFLRELKKKGWFIVGADLDTENLYNQVNYRFPLALVVGSEDEGLHRIVKESCDLLVKIPSYGKVESLNVSVALGIILYKIRESHEG</sequence>
<dbReference type="Gene3D" id="3.30.1330.30">
    <property type="match status" value="1"/>
</dbReference>
<feature type="domain" description="RNA 2-O ribose methyltransferase substrate binding" evidence="4">
    <location>
        <begin position="4"/>
        <end position="79"/>
    </location>
</feature>
<dbReference type="GO" id="GO:0008173">
    <property type="term" value="F:RNA methyltransferase activity"/>
    <property type="evidence" value="ECO:0007669"/>
    <property type="project" value="InterPro"/>
</dbReference>
<dbReference type="GO" id="GO:0006396">
    <property type="term" value="P:RNA processing"/>
    <property type="evidence" value="ECO:0007669"/>
    <property type="project" value="InterPro"/>
</dbReference>
<dbReference type="InterPro" id="IPR029064">
    <property type="entry name" value="Ribosomal_eL30-like_sf"/>
</dbReference>
<dbReference type="Gene3D" id="3.40.1280.10">
    <property type="match status" value="1"/>
</dbReference>
<dbReference type="GO" id="GO:0003723">
    <property type="term" value="F:RNA binding"/>
    <property type="evidence" value="ECO:0007669"/>
    <property type="project" value="InterPro"/>
</dbReference>
<dbReference type="GO" id="GO:0005829">
    <property type="term" value="C:cytosol"/>
    <property type="evidence" value="ECO:0007669"/>
    <property type="project" value="TreeGrafter"/>
</dbReference>
<dbReference type="AlphaFoldDB" id="A0A7C3KPL6"/>
<name>A0A7C3KPL6_DICTH</name>
<evidence type="ECO:0000313" key="5">
    <source>
        <dbReference type="EMBL" id="HGK23415.1"/>
    </source>
</evidence>
<evidence type="ECO:0000256" key="2">
    <source>
        <dbReference type="ARBA" id="ARBA00022603"/>
    </source>
</evidence>
<dbReference type="SUPFAM" id="SSF55315">
    <property type="entry name" value="L30e-like"/>
    <property type="match status" value="1"/>
</dbReference>
<reference evidence="5" key="1">
    <citation type="journal article" date="2020" name="mSystems">
        <title>Genome- and Community-Level Interaction Insights into Carbon Utilization and Element Cycling Functions of Hydrothermarchaeota in Hydrothermal Sediment.</title>
        <authorList>
            <person name="Zhou Z."/>
            <person name="Liu Y."/>
            <person name="Xu W."/>
            <person name="Pan J."/>
            <person name="Luo Z.H."/>
            <person name="Li M."/>
        </authorList>
    </citation>
    <scope>NUCLEOTIDE SEQUENCE [LARGE SCALE GENOMIC DNA]</scope>
    <source>
        <strain evidence="5">SpSt-70</strain>
    </source>
</reference>
<dbReference type="RefSeq" id="WP_149122949.1">
    <property type="nucleotide sequence ID" value="NZ_VTFL01000004.1"/>
</dbReference>
<protein>
    <submittedName>
        <fullName evidence="5">23S rRNA (Guanosine(2251)-2'-O)-methyltransferase RlmB</fullName>
    </submittedName>
</protein>
<dbReference type="PANTHER" id="PTHR46429">
    <property type="entry name" value="23S RRNA (GUANOSINE-2'-O-)-METHYLTRANSFERASE RLMB"/>
    <property type="match status" value="1"/>
</dbReference>
<organism evidence="5">
    <name type="scientific">Dictyoglomus thermophilum</name>
    <dbReference type="NCBI Taxonomy" id="14"/>
    <lineage>
        <taxon>Bacteria</taxon>
        <taxon>Pseudomonadati</taxon>
        <taxon>Dictyoglomota</taxon>
        <taxon>Dictyoglomia</taxon>
        <taxon>Dictyoglomales</taxon>
        <taxon>Dictyoglomaceae</taxon>
        <taxon>Dictyoglomus</taxon>
    </lineage>
</organism>
<comment type="similarity">
    <text evidence="1">Belongs to the class IV-like SAM-binding methyltransferase superfamily. RNA methyltransferase TrmH family.</text>
</comment>
<dbReference type="EMBL" id="DTDV01000007">
    <property type="protein sequence ID" value="HGK23415.1"/>
    <property type="molecule type" value="Genomic_DNA"/>
</dbReference>
<dbReference type="InterPro" id="IPR029028">
    <property type="entry name" value="Alpha/beta_knot_MTases"/>
</dbReference>
<comment type="caution">
    <text evidence="5">The sequence shown here is derived from an EMBL/GenBank/DDBJ whole genome shotgun (WGS) entry which is preliminary data.</text>
</comment>
<keyword evidence="3 5" id="KW-0808">Transferase</keyword>
<dbReference type="InterPro" id="IPR029026">
    <property type="entry name" value="tRNA_m1G_MTases_N"/>
</dbReference>
<keyword evidence="2 5" id="KW-0489">Methyltransferase</keyword>
<proteinExistence type="inferred from homology"/>
<gene>
    <name evidence="5" type="primary">rlmB</name>
    <name evidence="5" type="ORF">ENU78_03025</name>
</gene>
<dbReference type="FunFam" id="3.40.1280.10:FF:000008">
    <property type="entry name" value="Group 3 RNA methyltransferase TrmH"/>
    <property type="match status" value="1"/>
</dbReference>
<accession>A0A7C3KPL6</accession>
<dbReference type="SUPFAM" id="SSF75217">
    <property type="entry name" value="alpha/beta knot"/>
    <property type="match status" value="1"/>
</dbReference>